<keyword evidence="2" id="KW-1185">Reference proteome</keyword>
<gene>
    <name evidence="1" type="ORF">JL107_14885</name>
</gene>
<reference evidence="1" key="1">
    <citation type="submission" date="2021-01" db="EMBL/GenBank/DDBJ databases">
        <title>KCTC 19127 draft genome.</title>
        <authorList>
            <person name="An D."/>
        </authorList>
    </citation>
    <scope>NUCLEOTIDE SEQUENCE</scope>
    <source>
        <strain evidence="1">KCTC 19127</strain>
    </source>
</reference>
<dbReference type="EMBL" id="JAERWL010000012">
    <property type="protein sequence ID" value="MBM9477735.1"/>
    <property type="molecule type" value="Genomic_DNA"/>
</dbReference>
<dbReference type="Proteomes" id="UP000663801">
    <property type="component" value="Unassembled WGS sequence"/>
</dbReference>
<sequence length="93" mass="10071">MTDLEFWPDHGPGPLWIGGAPADLDALGLPAALVDRLRTWNAGYAEDRLPVDGPGDPHYLGTGVRLLHDVRAALTGRFRVGVTEPWWDGTVDA</sequence>
<accession>A0A939C3J8</accession>
<dbReference type="AlphaFoldDB" id="A0A939C3J8"/>
<dbReference type="RefSeq" id="WP_205257848.1">
    <property type="nucleotide sequence ID" value="NZ_BAAAPV010000005.1"/>
</dbReference>
<evidence type="ECO:0000313" key="2">
    <source>
        <dbReference type="Proteomes" id="UP000663801"/>
    </source>
</evidence>
<protein>
    <submittedName>
        <fullName evidence="1">Uncharacterized protein</fullName>
    </submittedName>
</protein>
<organism evidence="1 2">
    <name type="scientific">Nakamurella flavida</name>
    <dbReference type="NCBI Taxonomy" id="363630"/>
    <lineage>
        <taxon>Bacteria</taxon>
        <taxon>Bacillati</taxon>
        <taxon>Actinomycetota</taxon>
        <taxon>Actinomycetes</taxon>
        <taxon>Nakamurellales</taxon>
        <taxon>Nakamurellaceae</taxon>
        <taxon>Nakamurella</taxon>
    </lineage>
</organism>
<name>A0A939C3J8_9ACTN</name>
<comment type="caution">
    <text evidence="1">The sequence shown here is derived from an EMBL/GenBank/DDBJ whole genome shotgun (WGS) entry which is preliminary data.</text>
</comment>
<proteinExistence type="predicted"/>
<evidence type="ECO:0000313" key="1">
    <source>
        <dbReference type="EMBL" id="MBM9477735.1"/>
    </source>
</evidence>